<sequence>MELSNSLNQRIDNMRSGQKKELWEQLRESERVYTYIPPVYKINEQSRDFKSYMSFKSIEGLEGMLRYYRHVQGIYNYYDFILTPIFFEDNIHVNEIDILHVSDKSRKQIDTMCNRLSKKIEKSR</sequence>
<accession>A0A315XP15</accession>
<evidence type="ECO:0000313" key="2">
    <source>
        <dbReference type="Proteomes" id="UP000251717"/>
    </source>
</evidence>
<dbReference type="Proteomes" id="UP000251717">
    <property type="component" value="Unassembled WGS sequence"/>
</dbReference>
<organism evidence="1 2">
    <name type="scientific">Methanobrevibacter thaueri</name>
    <dbReference type="NCBI Taxonomy" id="190975"/>
    <lineage>
        <taxon>Archaea</taxon>
        <taxon>Methanobacteriati</taxon>
        <taxon>Methanobacteriota</taxon>
        <taxon>Methanomada group</taxon>
        <taxon>Methanobacteria</taxon>
        <taxon>Methanobacteriales</taxon>
        <taxon>Methanobacteriaceae</taxon>
        <taxon>Methanobrevibacter</taxon>
    </lineage>
</organism>
<reference evidence="1 2" key="1">
    <citation type="submission" date="2017-03" db="EMBL/GenBank/DDBJ databases">
        <title>Genome sequence of Methanobrevibacter thaueri.</title>
        <authorList>
            <person name="Poehlein A."/>
            <person name="Seedorf H."/>
            <person name="Daniel R."/>
        </authorList>
    </citation>
    <scope>NUCLEOTIDE SEQUENCE [LARGE SCALE GENOMIC DNA]</scope>
    <source>
        <strain evidence="1 2">DSM 11995</strain>
    </source>
</reference>
<evidence type="ECO:0000313" key="1">
    <source>
        <dbReference type="EMBL" id="PWB87880.1"/>
    </source>
</evidence>
<dbReference type="RefSeq" id="WP_116591447.1">
    <property type="nucleotide sequence ID" value="NZ_MZGS01000016.1"/>
</dbReference>
<comment type="caution">
    <text evidence="1">The sequence shown here is derived from an EMBL/GenBank/DDBJ whole genome shotgun (WGS) entry which is preliminary data.</text>
</comment>
<protein>
    <submittedName>
        <fullName evidence="1">Uncharacterized protein</fullName>
    </submittedName>
</protein>
<gene>
    <name evidence="1" type="ORF">MBBTH_04670</name>
</gene>
<dbReference type="EMBL" id="MZGS01000016">
    <property type="protein sequence ID" value="PWB87880.1"/>
    <property type="molecule type" value="Genomic_DNA"/>
</dbReference>
<keyword evidence="2" id="KW-1185">Reference proteome</keyword>
<dbReference type="AlphaFoldDB" id="A0A315XP15"/>
<name>A0A315XP15_9EURY</name>
<proteinExistence type="predicted"/>